<dbReference type="OrthoDB" id="9772207at2"/>
<evidence type="ECO:0000256" key="1">
    <source>
        <dbReference type="ARBA" id="ARBA00009792"/>
    </source>
</evidence>
<dbReference type="FunFam" id="3.20.110.10:FF:000002">
    <property type="entry name" value="alpha-mannosidase 2C1 isoform X1"/>
    <property type="match status" value="1"/>
</dbReference>
<evidence type="ECO:0000256" key="3">
    <source>
        <dbReference type="ARBA" id="ARBA00022801"/>
    </source>
</evidence>
<comment type="similarity">
    <text evidence="1">Belongs to the glycosyl hydrolase 38 family.</text>
</comment>
<keyword evidence="3 6" id="KW-0378">Hydrolase</keyword>
<dbReference type="FunFam" id="1.20.1270.50:FF:000004">
    <property type="entry name" value="alpha-mannosidase 2C1 isoform X1"/>
    <property type="match status" value="1"/>
</dbReference>
<dbReference type="GO" id="GO:0006013">
    <property type="term" value="P:mannose metabolic process"/>
    <property type="evidence" value="ECO:0007669"/>
    <property type="project" value="InterPro"/>
</dbReference>
<dbReference type="PANTHER" id="PTHR46017:SF1">
    <property type="entry name" value="ALPHA-MANNOSIDASE 2C1"/>
    <property type="match status" value="1"/>
</dbReference>
<dbReference type="EC" id="3.2.1.24" evidence="6"/>
<dbReference type="SUPFAM" id="SSF74650">
    <property type="entry name" value="Galactose mutarotase-like"/>
    <property type="match status" value="1"/>
</dbReference>
<name>A0A080N5Q2_9BIFI</name>
<dbReference type="Pfam" id="PF22907">
    <property type="entry name" value="Ams1-like_1st"/>
    <property type="match status" value="1"/>
</dbReference>
<dbReference type="InterPro" id="IPR041147">
    <property type="entry name" value="GH38_C"/>
</dbReference>
<keyword evidence="7" id="KW-1185">Reference proteome</keyword>
<dbReference type="InterPro" id="IPR015341">
    <property type="entry name" value="Glyco_hydro_38_cen"/>
</dbReference>
<dbReference type="SUPFAM" id="SSF88688">
    <property type="entry name" value="Families 57/38 glycoside transferase middle domain"/>
    <property type="match status" value="1"/>
</dbReference>
<dbReference type="STRING" id="1341695.BBOMB_0202"/>
<gene>
    <name evidence="6" type="ORF">BBOMB_0202</name>
</gene>
<keyword evidence="4 6" id="KW-0326">Glycosidase</keyword>
<dbReference type="CDD" id="cd10789">
    <property type="entry name" value="GH38N_AMII_ER_cytosolic"/>
    <property type="match status" value="1"/>
</dbReference>
<evidence type="ECO:0000313" key="7">
    <source>
        <dbReference type="Proteomes" id="UP000028730"/>
    </source>
</evidence>
<evidence type="ECO:0000313" key="6">
    <source>
        <dbReference type="EMBL" id="KFF30884.1"/>
    </source>
</evidence>
<evidence type="ECO:0000256" key="4">
    <source>
        <dbReference type="ARBA" id="ARBA00023295"/>
    </source>
</evidence>
<dbReference type="Pfam" id="PF17677">
    <property type="entry name" value="Glyco_hydro38C2"/>
    <property type="match status" value="1"/>
</dbReference>
<dbReference type="SUPFAM" id="SSF88713">
    <property type="entry name" value="Glycoside hydrolase/deacetylase"/>
    <property type="match status" value="1"/>
</dbReference>
<accession>A0A080N5Q2</accession>
<feature type="domain" description="Glycoside hydrolase family 38 central" evidence="5">
    <location>
        <begin position="538"/>
        <end position="617"/>
    </location>
</feature>
<evidence type="ECO:0000259" key="5">
    <source>
        <dbReference type="SMART" id="SM00872"/>
    </source>
</evidence>
<dbReference type="GO" id="GO:0004559">
    <property type="term" value="F:alpha-mannosidase activity"/>
    <property type="evidence" value="ECO:0007669"/>
    <property type="project" value="UniProtKB-EC"/>
</dbReference>
<dbReference type="Gene3D" id="3.20.110.10">
    <property type="entry name" value="Glycoside hydrolase 38, N terminal domain"/>
    <property type="match status" value="1"/>
</dbReference>
<proteinExistence type="inferred from homology"/>
<dbReference type="InterPro" id="IPR000602">
    <property type="entry name" value="Glyco_hydro_38_N"/>
</dbReference>
<dbReference type="RefSeq" id="WP_044086393.1">
    <property type="nucleotide sequence ID" value="NZ_ATLK01000001.1"/>
</dbReference>
<evidence type="ECO:0000256" key="2">
    <source>
        <dbReference type="ARBA" id="ARBA00022723"/>
    </source>
</evidence>
<dbReference type="GO" id="GO:0046872">
    <property type="term" value="F:metal ion binding"/>
    <property type="evidence" value="ECO:0007669"/>
    <property type="project" value="UniProtKB-KW"/>
</dbReference>
<sequence>MFLVPDQQLSRCDRVMQQRLAPHIHHVMATCTLRAFDNPGEPEPSSEFLAKVRDGCVEFHEFNVPGVWGTVWGTTWFEIRGVIDLAAAQGKKIELVVDLGWRENAGPGFQAEGMVYRADGSAIKSAHPRNQWIPLIDEDGTRHCDINPDGSFTLYMEAASNPFVEGPTPFSPTDRGECATGKPDDPYTLRRVDVCVFDREAHGYYEDLEVVSQLMRELPKDSPRYWQLAKALQRSLNAYDERNLSTLDEAREQLAGVLAEPAQSSVVNHVAVGHAHIDSAWLWPVRETHRKVARTVANALALMDEGPDFIYAMSSAQQYEWLEQEHPDLFRRVQQRVKEGRFIPVGGMWVESDGMLPDGESLIRQISFGQRYFKDKFGMNPRGVWLPDSFGYTGAWPQIARRAGFDWFLTQKISWNDTTKFPHHSFVWRGIDGTGILTHFPPVDSYDVPMNVHDLTYSQSNYLDKDLSRNAIILFGYGDGGGGPTREMDSRIRRMRDLDGAPKVDFGAPDELFDRVREEIVDHGDGETPSYQGELYLELHRATLTAQQEMKRGCRREENMLRVTEYMCASASVRNPDYRYPEDELNRIWKTLLLNQFHDILPGSAIAWVCRQAREEYARDIARLAEIAQEAGDAISSVRPDVAEVRNARIVSVADRPEDAWRVFRANHVPAAVEASNPVTQAQVASSAVGVQPVGASAVLLDHDGEDTVLDNGLLRVTVTPDGCVSSLYDLSADRELIPQGSAMGRYELMTDQPFQWDAWDIQRDSFLMASAIGDSQVVNSTVEPDGSVRVDVETKASGVDICTHISLRPASRALDFDAHVDWHTKEQFLKVDLPLALTPVNAQYECQYGLIERPIRKNTQADEAKFESCTRRFVRLEDPTYAAAVVNASTYGSDIAPIDADAHESKQAGTMLRLSLLSAPLYPDPNTDQGEHSYSWSVVTQADLDTVLAQASRINAPVLPVLPDISPLAQVEAQEGRMVLDWIKMADDGSGDVILRLYEPSGGRAKGTLHLCGELEGGRIEEVGLLENAQIDDDLSRAIQPGIHDAGDMEIHLEPYQLATLRIHR</sequence>
<dbReference type="InterPro" id="IPR011682">
    <property type="entry name" value="Glyco_hydro_38_C"/>
</dbReference>
<dbReference type="Proteomes" id="UP000028730">
    <property type="component" value="Unassembled WGS sequence"/>
</dbReference>
<dbReference type="Gene3D" id="2.70.98.30">
    <property type="entry name" value="Golgi alpha-mannosidase II, domain 4"/>
    <property type="match status" value="1"/>
</dbReference>
<dbReference type="InterPro" id="IPR011013">
    <property type="entry name" value="Gal_mutarotase_sf_dom"/>
</dbReference>
<keyword evidence="2" id="KW-0479">Metal-binding</keyword>
<dbReference type="Pfam" id="PF01074">
    <property type="entry name" value="Glyco_hydro_38N"/>
    <property type="match status" value="1"/>
</dbReference>
<dbReference type="InterPro" id="IPR011330">
    <property type="entry name" value="Glyco_hydro/deAcase_b/a-brl"/>
</dbReference>
<dbReference type="PANTHER" id="PTHR46017">
    <property type="entry name" value="ALPHA-MANNOSIDASE 2C1"/>
    <property type="match status" value="1"/>
</dbReference>
<dbReference type="eggNOG" id="COG0383">
    <property type="taxonomic scope" value="Bacteria"/>
</dbReference>
<dbReference type="GO" id="GO:0030246">
    <property type="term" value="F:carbohydrate binding"/>
    <property type="evidence" value="ECO:0007669"/>
    <property type="project" value="InterPro"/>
</dbReference>
<dbReference type="InterPro" id="IPR028995">
    <property type="entry name" value="Glyco_hydro_57/38_cen_sf"/>
</dbReference>
<protein>
    <submittedName>
        <fullName evidence="6">Alpha-mannosidase</fullName>
        <ecNumber evidence="6">3.2.1.24</ecNumber>
    </submittedName>
</protein>
<dbReference type="Gene3D" id="1.20.1270.50">
    <property type="entry name" value="Glycoside hydrolase family 38, central domain"/>
    <property type="match status" value="1"/>
</dbReference>
<dbReference type="GO" id="GO:0009313">
    <property type="term" value="P:oligosaccharide catabolic process"/>
    <property type="evidence" value="ECO:0007669"/>
    <property type="project" value="TreeGrafter"/>
</dbReference>
<dbReference type="InterPro" id="IPR027291">
    <property type="entry name" value="Glyco_hydro_38_N_sf"/>
</dbReference>
<organism evidence="6 7">
    <name type="scientific">Bifidobacterium bombi DSM 19703</name>
    <dbReference type="NCBI Taxonomy" id="1341695"/>
    <lineage>
        <taxon>Bacteria</taxon>
        <taxon>Bacillati</taxon>
        <taxon>Actinomycetota</taxon>
        <taxon>Actinomycetes</taxon>
        <taxon>Bifidobacteriales</taxon>
        <taxon>Bifidobacteriaceae</taxon>
        <taxon>Bifidobacterium</taxon>
    </lineage>
</organism>
<dbReference type="EMBL" id="ATLK01000001">
    <property type="protein sequence ID" value="KFF30884.1"/>
    <property type="molecule type" value="Genomic_DNA"/>
</dbReference>
<dbReference type="InterPro" id="IPR037094">
    <property type="entry name" value="Glyco_hydro_38_cen_sf"/>
</dbReference>
<dbReference type="Pfam" id="PF07748">
    <property type="entry name" value="Glyco_hydro_38C"/>
    <property type="match status" value="1"/>
</dbReference>
<dbReference type="AlphaFoldDB" id="A0A080N5Q2"/>
<dbReference type="SMART" id="SM00872">
    <property type="entry name" value="Alpha-mann_mid"/>
    <property type="match status" value="1"/>
</dbReference>
<comment type="caution">
    <text evidence="6">The sequence shown here is derived from an EMBL/GenBank/DDBJ whole genome shotgun (WGS) entry which is preliminary data.</text>
</comment>
<reference evidence="6 7" key="1">
    <citation type="journal article" date="2014" name="Appl. Environ. Microbiol.">
        <title>Genomic encyclopedia of type strains of the genus Bifidobacterium.</title>
        <authorList>
            <person name="Milani C."/>
            <person name="Lugli G.A."/>
            <person name="Duranti S."/>
            <person name="Turroni F."/>
            <person name="Bottacini F."/>
            <person name="Mangifesta M."/>
            <person name="Sanchez B."/>
            <person name="Viappiani A."/>
            <person name="Mancabelli L."/>
            <person name="Taminiau B."/>
            <person name="Delcenserie V."/>
            <person name="Barrangou R."/>
            <person name="Margolles A."/>
            <person name="van Sinderen D."/>
            <person name="Ventura M."/>
        </authorList>
    </citation>
    <scope>NUCLEOTIDE SEQUENCE [LARGE SCALE GENOMIC DNA]</scope>
    <source>
        <strain evidence="6 7">DSM 19703</strain>
    </source>
</reference>
<dbReference type="InterPro" id="IPR054723">
    <property type="entry name" value="Ams1-like_N"/>
</dbReference>
<dbReference type="Pfam" id="PF09261">
    <property type="entry name" value="Alpha-mann_mid"/>
    <property type="match status" value="1"/>
</dbReference>